<dbReference type="Gene3D" id="3.20.80.10">
    <property type="entry name" value="Regulatory factor, effector binding domain"/>
    <property type="match status" value="1"/>
</dbReference>
<evidence type="ECO:0000313" key="3">
    <source>
        <dbReference type="Proteomes" id="UP000466799"/>
    </source>
</evidence>
<dbReference type="EMBL" id="WHJL01000134">
    <property type="protein sequence ID" value="MPQ36044.1"/>
    <property type="molecule type" value="Genomic_DNA"/>
</dbReference>
<organism evidence="2 3">
    <name type="scientific">Limosilactobacillus fermentum</name>
    <name type="common">Lactobacillus fermentum</name>
    <dbReference type="NCBI Taxonomy" id="1613"/>
    <lineage>
        <taxon>Bacteria</taxon>
        <taxon>Bacillati</taxon>
        <taxon>Bacillota</taxon>
        <taxon>Bacilli</taxon>
        <taxon>Lactobacillales</taxon>
        <taxon>Lactobacillaceae</taxon>
        <taxon>Limosilactobacillus</taxon>
    </lineage>
</organism>
<dbReference type="InterPro" id="IPR011256">
    <property type="entry name" value="Reg_factor_effector_dom_sf"/>
</dbReference>
<accession>A0A843R234</accession>
<feature type="region of interest" description="Disordered" evidence="1">
    <location>
        <begin position="46"/>
        <end position="65"/>
    </location>
</feature>
<protein>
    <recommendedName>
        <fullName evidence="4">GyrI-like small molecule binding domain-containing protein</fullName>
    </recommendedName>
</protein>
<dbReference type="RefSeq" id="WP_123800097.1">
    <property type="nucleotide sequence ID" value="NZ_CALYNE010000075.1"/>
</dbReference>
<reference evidence="2 3" key="1">
    <citation type="submission" date="2019-10" db="EMBL/GenBank/DDBJ databases">
        <title>Genome Sequencing and assembly of Lactobacillus fermentum I2, a lactic acid bacteria.</title>
        <authorList>
            <person name="Lopes L.S."/>
            <person name="Persinoti G.F."/>
            <person name="Riano-Pachon D.M."/>
            <person name="Labate C.A."/>
        </authorList>
    </citation>
    <scope>NUCLEOTIDE SEQUENCE [LARGE SCALE GENOMIC DNA]</scope>
    <source>
        <strain evidence="2 3">I2</strain>
    </source>
</reference>
<evidence type="ECO:0000313" key="2">
    <source>
        <dbReference type="EMBL" id="MPQ36044.1"/>
    </source>
</evidence>
<sequence>MLKRSPANRFAVVRIAGPVPESIHHAWCYFWQTYFLENRLTHTGATDLEAYGPGDPNAPDYQMEL</sequence>
<proteinExistence type="predicted"/>
<gene>
    <name evidence="2" type="ORF">GC247_09370</name>
</gene>
<name>A0A843R234_LIMFE</name>
<dbReference type="Proteomes" id="UP000466799">
    <property type="component" value="Unassembled WGS sequence"/>
</dbReference>
<dbReference type="AlphaFoldDB" id="A0A843R234"/>
<dbReference type="SUPFAM" id="SSF55136">
    <property type="entry name" value="Probable bacterial effector-binding domain"/>
    <property type="match status" value="1"/>
</dbReference>
<evidence type="ECO:0000256" key="1">
    <source>
        <dbReference type="SAM" id="MobiDB-lite"/>
    </source>
</evidence>
<evidence type="ECO:0008006" key="4">
    <source>
        <dbReference type="Google" id="ProtNLM"/>
    </source>
</evidence>
<comment type="caution">
    <text evidence="2">The sequence shown here is derived from an EMBL/GenBank/DDBJ whole genome shotgun (WGS) entry which is preliminary data.</text>
</comment>